<feature type="compositionally biased region" description="Basic and acidic residues" evidence="1">
    <location>
        <begin position="71"/>
        <end position="85"/>
    </location>
</feature>
<gene>
    <name evidence="2" type="ORF">ABID44_002004</name>
</gene>
<dbReference type="Proteomes" id="UP001549143">
    <property type="component" value="Unassembled WGS sequence"/>
</dbReference>
<dbReference type="EMBL" id="JBEPMN010000006">
    <property type="protein sequence ID" value="MET3661676.1"/>
    <property type="molecule type" value="Genomic_DNA"/>
</dbReference>
<evidence type="ECO:0000313" key="2">
    <source>
        <dbReference type="EMBL" id="MET3661676.1"/>
    </source>
</evidence>
<comment type="caution">
    <text evidence="2">The sequence shown here is derived from an EMBL/GenBank/DDBJ whole genome shotgun (WGS) entry which is preliminary data.</text>
</comment>
<reference evidence="2 3" key="1">
    <citation type="submission" date="2024-06" db="EMBL/GenBank/DDBJ databases">
        <title>Genomic Encyclopedia of Type Strains, Phase IV (KMG-IV): sequencing the most valuable type-strain genomes for metagenomic binning, comparative biology and taxonomic classification.</title>
        <authorList>
            <person name="Goeker M."/>
        </authorList>
    </citation>
    <scope>NUCLEOTIDE SEQUENCE [LARGE SCALE GENOMIC DNA]</scope>
    <source>
        <strain evidence="2 3">DSM 19730</strain>
    </source>
</reference>
<accession>A0ABV2KKS1</accession>
<dbReference type="RefSeq" id="WP_354151554.1">
    <property type="nucleotide sequence ID" value="NZ_JBEPMN010000006.1"/>
</dbReference>
<feature type="region of interest" description="Disordered" evidence="1">
    <location>
        <begin position="71"/>
        <end position="94"/>
    </location>
</feature>
<keyword evidence="3" id="KW-1185">Reference proteome</keyword>
<proteinExistence type="predicted"/>
<organism evidence="2 3">
    <name type="scientific">Aquamicrobium ahrensii</name>
    <dbReference type="NCBI Taxonomy" id="469551"/>
    <lineage>
        <taxon>Bacteria</taxon>
        <taxon>Pseudomonadati</taxon>
        <taxon>Pseudomonadota</taxon>
        <taxon>Alphaproteobacteria</taxon>
        <taxon>Hyphomicrobiales</taxon>
        <taxon>Phyllobacteriaceae</taxon>
        <taxon>Aquamicrobium</taxon>
    </lineage>
</organism>
<sequence>MSEQAIRFLQEWIGEKCQSPVVPAKLDEQAETLARECAEQAARSGIPLEDIQEEVGDIQELIAFHLEDAAEAEKDAEVTPAEKSRRSNAAAGNG</sequence>
<evidence type="ECO:0000313" key="3">
    <source>
        <dbReference type="Proteomes" id="UP001549143"/>
    </source>
</evidence>
<protein>
    <submittedName>
        <fullName evidence="2">Glutamine synthetase</fullName>
    </submittedName>
</protein>
<name>A0ABV2KKS1_9HYPH</name>
<evidence type="ECO:0000256" key="1">
    <source>
        <dbReference type="SAM" id="MobiDB-lite"/>
    </source>
</evidence>